<evidence type="ECO:0000313" key="2">
    <source>
        <dbReference type="EMBL" id="OGL78699.1"/>
    </source>
</evidence>
<name>A0A1F7UKA2_9BACT</name>
<dbReference type="InterPro" id="IPR007354">
    <property type="entry name" value="CruF-like"/>
</dbReference>
<protein>
    <recommendedName>
        <fullName evidence="4">Carotenoid biosynthesis protein</fullName>
    </recommendedName>
</protein>
<dbReference type="Pfam" id="PF04240">
    <property type="entry name" value="Caroten_synth"/>
    <property type="match status" value="1"/>
</dbReference>
<feature type="transmembrane region" description="Helical" evidence="1">
    <location>
        <begin position="66"/>
        <end position="87"/>
    </location>
</feature>
<keyword evidence="1" id="KW-1133">Transmembrane helix</keyword>
<accession>A0A1F7UKA2</accession>
<dbReference type="PANTHER" id="PTHR39419">
    <property type="entry name" value="SLL0814 PROTEIN"/>
    <property type="match status" value="1"/>
</dbReference>
<evidence type="ECO:0000256" key="1">
    <source>
        <dbReference type="SAM" id="Phobius"/>
    </source>
</evidence>
<keyword evidence="1" id="KW-0472">Membrane</keyword>
<proteinExistence type="predicted"/>
<dbReference type="Proteomes" id="UP000176603">
    <property type="component" value="Unassembled WGS sequence"/>
</dbReference>
<feature type="transmembrane region" description="Helical" evidence="1">
    <location>
        <begin position="12"/>
        <end position="31"/>
    </location>
</feature>
<feature type="transmembrane region" description="Helical" evidence="1">
    <location>
        <begin position="37"/>
        <end position="54"/>
    </location>
</feature>
<dbReference type="AlphaFoldDB" id="A0A1F7UKA2"/>
<comment type="caution">
    <text evidence="2">The sequence shown here is derived from an EMBL/GenBank/DDBJ whole genome shotgun (WGS) entry which is preliminary data.</text>
</comment>
<feature type="transmembrane region" description="Helical" evidence="1">
    <location>
        <begin position="214"/>
        <end position="232"/>
    </location>
</feature>
<gene>
    <name evidence="2" type="ORF">A3E39_04850</name>
</gene>
<sequence length="268" mass="29626">MLIGMKRPTIRTAATGLLAVLILGSILILTVGRWGNMYFYGATLAALLFAIVTLDVWRTAYGWSRALGAFVTVVILECVSIGASLYFGWPFGRFQYTGLLGWEILGLVPWTVPVVWTFILAASLALTRPMSLPTNQKDRYSQTFSWCFDAALFSTLLDAAIEPVAARVGLKIFAVQAGFQGVPYQHMLGWFIVSFLCCAAILAWTRGVMLQGGLARPFTIGTLLLLAFWFALALKFNLPLAIAFGFVMFFAVLYKQRLIGRREVIIQA</sequence>
<feature type="transmembrane region" description="Helical" evidence="1">
    <location>
        <begin position="186"/>
        <end position="205"/>
    </location>
</feature>
<evidence type="ECO:0008006" key="4">
    <source>
        <dbReference type="Google" id="ProtNLM"/>
    </source>
</evidence>
<dbReference type="PANTHER" id="PTHR39419:SF1">
    <property type="entry name" value="SLL0814 PROTEIN"/>
    <property type="match status" value="1"/>
</dbReference>
<evidence type="ECO:0000313" key="3">
    <source>
        <dbReference type="Proteomes" id="UP000176603"/>
    </source>
</evidence>
<dbReference type="EMBL" id="MGEH01000025">
    <property type="protein sequence ID" value="OGL78699.1"/>
    <property type="molecule type" value="Genomic_DNA"/>
</dbReference>
<reference evidence="2 3" key="1">
    <citation type="journal article" date="2016" name="Nat. Commun.">
        <title>Thousands of microbial genomes shed light on interconnected biogeochemical processes in an aquifer system.</title>
        <authorList>
            <person name="Anantharaman K."/>
            <person name="Brown C.T."/>
            <person name="Hug L.A."/>
            <person name="Sharon I."/>
            <person name="Castelle C.J."/>
            <person name="Probst A.J."/>
            <person name="Thomas B.C."/>
            <person name="Singh A."/>
            <person name="Wilkins M.J."/>
            <person name="Karaoz U."/>
            <person name="Brodie E.L."/>
            <person name="Williams K.H."/>
            <person name="Hubbard S.S."/>
            <person name="Banfield J.F."/>
        </authorList>
    </citation>
    <scope>NUCLEOTIDE SEQUENCE [LARGE SCALE GENOMIC DNA]</scope>
</reference>
<feature type="transmembrane region" description="Helical" evidence="1">
    <location>
        <begin position="107"/>
        <end position="126"/>
    </location>
</feature>
<dbReference type="STRING" id="1802399.A3E39_04850"/>
<organism evidence="2 3">
    <name type="scientific">Candidatus Uhrbacteria bacterium RIFCSPHIGHO2_12_FULL_60_25</name>
    <dbReference type="NCBI Taxonomy" id="1802399"/>
    <lineage>
        <taxon>Bacteria</taxon>
        <taxon>Candidatus Uhriibacteriota</taxon>
    </lineage>
</organism>
<keyword evidence="1" id="KW-0812">Transmembrane</keyword>